<evidence type="ECO:0008006" key="4">
    <source>
        <dbReference type="Google" id="ProtNLM"/>
    </source>
</evidence>
<keyword evidence="3" id="KW-1185">Reference proteome</keyword>
<sequence length="346" mass="37692">MKLGKSLIITGLLFSSILGSVNVGSITAMAAEQNLTGGADNNKEKTVTVNYIDEAGNSITDSGFTGERSINVLSSATVVTENLLGIPETYKLITDLTKARIDDKNNITLTVKKIDDKSENIDVHIIFVNKQGDNIPAANIKPIVLKDKKIDSKITEKDAGEAPAGYKFVSGQSVEIVKDKIDGVAAYIAKIEVEDSKQTVVTTKKPSKHGGHASQRVRISFIDQYGDEVGFQQLNGNVSSTRKISAPKGYSLVNAKDADIKFDKSSNKNLKLNVTKNKPVSTMEEGIITTNSGEFKHLYTIEGKDITNRGLSGDSKWYTDQYATINGEKMFRVATNEWVKATDVYK</sequence>
<name>A0ABW1RP79_9LACO</name>
<dbReference type="EMBL" id="JBHSSF010000028">
    <property type="protein sequence ID" value="MFC6177317.1"/>
    <property type="molecule type" value="Genomic_DNA"/>
</dbReference>
<evidence type="ECO:0000313" key="3">
    <source>
        <dbReference type="Proteomes" id="UP001596288"/>
    </source>
</evidence>
<protein>
    <recommendedName>
        <fullName evidence="4">Surface layer protein A domain-containing protein</fullName>
    </recommendedName>
</protein>
<dbReference type="RefSeq" id="WP_137611570.1">
    <property type="nucleotide sequence ID" value="NZ_BJDF01000011.1"/>
</dbReference>
<comment type="caution">
    <text evidence="2">The sequence shown here is derived from an EMBL/GenBank/DDBJ whole genome shotgun (WGS) entry which is preliminary data.</text>
</comment>
<proteinExistence type="predicted"/>
<gene>
    <name evidence="2" type="ORF">ACFQAV_10730</name>
</gene>
<keyword evidence="1" id="KW-0732">Signal</keyword>
<feature type="signal peptide" evidence="1">
    <location>
        <begin position="1"/>
        <end position="30"/>
    </location>
</feature>
<evidence type="ECO:0000256" key="1">
    <source>
        <dbReference type="SAM" id="SignalP"/>
    </source>
</evidence>
<feature type="chain" id="PRO_5045732172" description="Surface layer protein A domain-containing protein" evidence="1">
    <location>
        <begin position="31"/>
        <end position="346"/>
    </location>
</feature>
<evidence type="ECO:0000313" key="2">
    <source>
        <dbReference type="EMBL" id="MFC6177317.1"/>
    </source>
</evidence>
<accession>A0ABW1RP79</accession>
<organism evidence="2 3">
    <name type="scientific">Companilactobacillus huachuanensis</name>
    <dbReference type="NCBI Taxonomy" id="2559914"/>
    <lineage>
        <taxon>Bacteria</taxon>
        <taxon>Bacillati</taxon>
        <taxon>Bacillota</taxon>
        <taxon>Bacilli</taxon>
        <taxon>Lactobacillales</taxon>
        <taxon>Lactobacillaceae</taxon>
        <taxon>Companilactobacillus</taxon>
    </lineage>
</organism>
<reference evidence="3" key="1">
    <citation type="journal article" date="2019" name="Int. J. Syst. Evol. Microbiol.">
        <title>The Global Catalogue of Microorganisms (GCM) 10K type strain sequencing project: providing services to taxonomists for standard genome sequencing and annotation.</title>
        <authorList>
            <consortium name="The Broad Institute Genomics Platform"/>
            <consortium name="The Broad Institute Genome Sequencing Center for Infectious Disease"/>
            <person name="Wu L."/>
            <person name="Ma J."/>
        </authorList>
    </citation>
    <scope>NUCLEOTIDE SEQUENCE [LARGE SCALE GENOMIC DNA]</scope>
    <source>
        <strain evidence="3">CCM 8927</strain>
    </source>
</reference>
<dbReference type="Proteomes" id="UP001596288">
    <property type="component" value="Unassembled WGS sequence"/>
</dbReference>